<feature type="domain" description="Phosphatidylinositol transfer protein N-terminal" evidence="1">
    <location>
        <begin position="1"/>
        <end position="62"/>
    </location>
</feature>
<protein>
    <recommendedName>
        <fullName evidence="1">Phosphatidylinositol transfer protein N-terminal domain-containing protein</fullName>
    </recommendedName>
</protein>
<comment type="caution">
    <text evidence="2">The sequence shown here is derived from an EMBL/GenBank/DDBJ whole genome shotgun (WGS) entry which is preliminary data.</text>
</comment>
<dbReference type="Proteomes" id="UP001497497">
    <property type="component" value="Unassembled WGS sequence"/>
</dbReference>
<evidence type="ECO:0000259" key="1">
    <source>
        <dbReference type="Pfam" id="PF02121"/>
    </source>
</evidence>
<dbReference type="AlphaFoldDB" id="A0AAV2H9P3"/>
<dbReference type="GO" id="GO:0008526">
    <property type="term" value="F:phosphatidylinositol transfer activity"/>
    <property type="evidence" value="ECO:0007669"/>
    <property type="project" value="TreeGrafter"/>
</dbReference>
<evidence type="ECO:0000313" key="2">
    <source>
        <dbReference type="EMBL" id="CAL1530452.1"/>
    </source>
</evidence>
<dbReference type="InterPro" id="IPR055261">
    <property type="entry name" value="PI_transfer_N"/>
</dbReference>
<sequence>MCSYKCVKVKFEVFGMQGRVEAFTQKTVRDILLLGHRQAFAWIDEWINMSMDDLRKYESSTNEATNKKVLES</sequence>
<proteinExistence type="predicted"/>
<dbReference type="InterPro" id="IPR023393">
    <property type="entry name" value="START-like_dom_sf"/>
</dbReference>
<name>A0AAV2H9P3_LYMST</name>
<dbReference type="PRINTS" id="PR00391">
    <property type="entry name" value="PITRANSFER"/>
</dbReference>
<dbReference type="PANTHER" id="PTHR10658:SF54">
    <property type="entry name" value="CYTOPLASMIC PHOSPHATIDYLINOSITOL TRANSFER PROTEIN 1"/>
    <property type="match status" value="1"/>
</dbReference>
<dbReference type="EMBL" id="CAXITT010000069">
    <property type="protein sequence ID" value="CAL1530452.1"/>
    <property type="molecule type" value="Genomic_DNA"/>
</dbReference>
<gene>
    <name evidence="2" type="ORF">GSLYS_00004576001</name>
</gene>
<accession>A0AAV2H9P3</accession>
<dbReference type="GO" id="GO:0005737">
    <property type="term" value="C:cytoplasm"/>
    <property type="evidence" value="ECO:0007669"/>
    <property type="project" value="TreeGrafter"/>
</dbReference>
<dbReference type="Pfam" id="PF02121">
    <property type="entry name" value="IP_trans"/>
    <property type="match status" value="1"/>
</dbReference>
<evidence type="ECO:0000313" key="3">
    <source>
        <dbReference type="Proteomes" id="UP001497497"/>
    </source>
</evidence>
<dbReference type="GO" id="GO:0035091">
    <property type="term" value="F:phosphatidylinositol binding"/>
    <property type="evidence" value="ECO:0007669"/>
    <property type="project" value="TreeGrafter"/>
</dbReference>
<dbReference type="InterPro" id="IPR001666">
    <property type="entry name" value="PI_transfer"/>
</dbReference>
<reference evidence="2 3" key="1">
    <citation type="submission" date="2024-04" db="EMBL/GenBank/DDBJ databases">
        <authorList>
            <consortium name="Genoscope - CEA"/>
            <person name="William W."/>
        </authorList>
    </citation>
    <scope>NUCLEOTIDE SEQUENCE [LARGE SCALE GENOMIC DNA]</scope>
</reference>
<dbReference type="PANTHER" id="PTHR10658">
    <property type="entry name" value="PHOSPHATIDYLINOSITOL TRANSFER PROTEIN"/>
    <property type="match status" value="1"/>
</dbReference>
<dbReference type="Gene3D" id="3.30.530.20">
    <property type="match status" value="1"/>
</dbReference>
<dbReference type="SUPFAM" id="SSF55961">
    <property type="entry name" value="Bet v1-like"/>
    <property type="match status" value="1"/>
</dbReference>
<keyword evidence="3" id="KW-1185">Reference proteome</keyword>
<organism evidence="2 3">
    <name type="scientific">Lymnaea stagnalis</name>
    <name type="common">Great pond snail</name>
    <name type="synonym">Helix stagnalis</name>
    <dbReference type="NCBI Taxonomy" id="6523"/>
    <lineage>
        <taxon>Eukaryota</taxon>
        <taxon>Metazoa</taxon>
        <taxon>Spiralia</taxon>
        <taxon>Lophotrochozoa</taxon>
        <taxon>Mollusca</taxon>
        <taxon>Gastropoda</taxon>
        <taxon>Heterobranchia</taxon>
        <taxon>Euthyneura</taxon>
        <taxon>Panpulmonata</taxon>
        <taxon>Hygrophila</taxon>
        <taxon>Lymnaeoidea</taxon>
        <taxon>Lymnaeidae</taxon>
        <taxon>Lymnaea</taxon>
    </lineage>
</organism>